<dbReference type="InterPro" id="IPR045540">
    <property type="entry name" value="YegS/DAGK_C"/>
</dbReference>
<keyword evidence="4" id="KW-0067">ATP-binding</keyword>
<evidence type="ECO:0000259" key="5">
    <source>
        <dbReference type="PROSITE" id="PS50146"/>
    </source>
</evidence>
<comment type="caution">
    <text evidence="6">The sequence shown here is derived from an EMBL/GenBank/DDBJ whole genome shotgun (WGS) entry which is preliminary data.</text>
</comment>
<keyword evidence="3 6" id="KW-0418">Kinase</keyword>
<dbReference type="AlphaFoldDB" id="A0A940DM13"/>
<feature type="domain" description="DAGKc" evidence="5">
    <location>
        <begin position="18"/>
        <end position="172"/>
    </location>
</feature>
<protein>
    <submittedName>
        <fullName evidence="6">Diacylglycerol kinase family lipid kinase</fullName>
    </submittedName>
</protein>
<proteinExistence type="predicted"/>
<reference evidence="6" key="2">
    <citation type="journal article" date="2021" name="PeerJ">
        <title>Extensive microbial diversity within the chicken gut microbiome revealed by metagenomics and culture.</title>
        <authorList>
            <person name="Gilroy R."/>
            <person name="Ravi A."/>
            <person name="Getino M."/>
            <person name="Pursley I."/>
            <person name="Horton D.L."/>
            <person name="Alikhan N.F."/>
            <person name="Baker D."/>
            <person name="Gharbi K."/>
            <person name="Hall N."/>
            <person name="Watson M."/>
            <person name="Adriaenssens E.M."/>
            <person name="Foster-Nyarko E."/>
            <person name="Jarju S."/>
            <person name="Secka A."/>
            <person name="Antonio M."/>
            <person name="Oren A."/>
            <person name="Chaudhuri R.R."/>
            <person name="La Ragione R."/>
            <person name="Hildebrand F."/>
            <person name="Pallen M.J."/>
        </authorList>
    </citation>
    <scope>NUCLEOTIDE SEQUENCE</scope>
    <source>
        <strain evidence="6">F1-3629</strain>
    </source>
</reference>
<dbReference type="GO" id="GO:0016301">
    <property type="term" value="F:kinase activity"/>
    <property type="evidence" value="ECO:0007669"/>
    <property type="project" value="UniProtKB-KW"/>
</dbReference>
<dbReference type="PROSITE" id="PS50146">
    <property type="entry name" value="DAGK"/>
    <property type="match status" value="1"/>
</dbReference>
<keyword evidence="1" id="KW-0808">Transferase</keyword>
<evidence type="ECO:0000256" key="4">
    <source>
        <dbReference type="ARBA" id="ARBA00022840"/>
    </source>
</evidence>
<dbReference type="InterPro" id="IPR017438">
    <property type="entry name" value="ATP-NAD_kinase_N"/>
</dbReference>
<evidence type="ECO:0000313" key="7">
    <source>
        <dbReference type="Proteomes" id="UP000771749"/>
    </source>
</evidence>
<evidence type="ECO:0000256" key="2">
    <source>
        <dbReference type="ARBA" id="ARBA00022741"/>
    </source>
</evidence>
<dbReference type="SMART" id="SM00046">
    <property type="entry name" value="DAGKc"/>
    <property type="match status" value="1"/>
</dbReference>
<name>A0A940DM13_9BACT</name>
<dbReference type="Pfam" id="PF19279">
    <property type="entry name" value="YegS_C"/>
    <property type="match status" value="1"/>
</dbReference>
<keyword evidence="2" id="KW-0547">Nucleotide-binding</keyword>
<organism evidence="6 7">
    <name type="scientific">Candidatus Cryptobacteroides gallistercoris</name>
    <dbReference type="NCBI Taxonomy" id="2840765"/>
    <lineage>
        <taxon>Bacteria</taxon>
        <taxon>Pseudomonadati</taxon>
        <taxon>Bacteroidota</taxon>
        <taxon>Bacteroidia</taxon>
        <taxon>Bacteroidales</taxon>
        <taxon>Candidatus Cryptobacteroides</taxon>
    </lineage>
</organism>
<evidence type="ECO:0000313" key="6">
    <source>
        <dbReference type="EMBL" id="MBO8453612.1"/>
    </source>
</evidence>
<gene>
    <name evidence="6" type="ORF">IAC07_02660</name>
</gene>
<dbReference type="Gene3D" id="2.60.200.40">
    <property type="match status" value="1"/>
</dbReference>
<dbReference type="GO" id="GO:0005886">
    <property type="term" value="C:plasma membrane"/>
    <property type="evidence" value="ECO:0007669"/>
    <property type="project" value="TreeGrafter"/>
</dbReference>
<dbReference type="Proteomes" id="UP000771749">
    <property type="component" value="Unassembled WGS sequence"/>
</dbReference>
<dbReference type="InterPro" id="IPR001206">
    <property type="entry name" value="Diacylglycerol_kinase_cat_dom"/>
</dbReference>
<dbReference type="Gene3D" id="3.40.50.10330">
    <property type="entry name" value="Probable inorganic polyphosphate/atp-NAD kinase, domain 1"/>
    <property type="match status" value="1"/>
</dbReference>
<dbReference type="EMBL" id="JADIMJ010000041">
    <property type="protein sequence ID" value="MBO8453612.1"/>
    <property type="molecule type" value="Genomic_DNA"/>
</dbReference>
<dbReference type="SUPFAM" id="SSF111331">
    <property type="entry name" value="NAD kinase/diacylglycerol kinase-like"/>
    <property type="match status" value="1"/>
</dbReference>
<dbReference type="GO" id="GO:0005524">
    <property type="term" value="F:ATP binding"/>
    <property type="evidence" value="ECO:0007669"/>
    <property type="project" value="UniProtKB-KW"/>
</dbReference>
<dbReference type="InterPro" id="IPR050187">
    <property type="entry name" value="Lipid_Phosphate_FormReg"/>
</dbReference>
<accession>A0A940DM13</accession>
<evidence type="ECO:0000256" key="1">
    <source>
        <dbReference type="ARBA" id="ARBA00022679"/>
    </source>
</evidence>
<evidence type="ECO:0000256" key="3">
    <source>
        <dbReference type="ARBA" id="ARBA00022777"/>
    </source>
</evidence>
<dbReference type="PANTHER" id="PTHR12358">
    <property type="entry name" value="SPHINGOSINE KINASE"/>
    <property type="match status" value="1"/>
</dbReference>
<dbReference type="Pfam" id="PF00781">
    <property type="entry name" value="DAGK_cat"/>
    <property type="match status" value="1"/>
</dbReference>
<dbReference type="InterPro" id="IPR016064">
    <property type="entry name" value="NAD/diacylglycerol_kinase_sf"/>
</dbReference>
<sequence>MGKTVEQIEKTDKSGGAEAGSRWFIVVNPHAGSGRTAREWDRIKDCLDRNGISYEYRMTDCRYHATEMVFDASREGFRRFIAVGGDGTIHEVLGGIMLYLDSLLPASASAEDAVSRSPRPCLSDFSVAVIPVGSGNDWIRCHNIPDNPEEIVRLVKSGSFARQDVVRVTTDAGVTYMVNIGGSGFDARVCERVNRCKDKGKRGRMLYIWSLVHNFFTYKPSPMEISLDGKALFSGDCFSVAVGTGKYSGGGMRQTPEAVSDDGLMDVTVIPPLPFMKIAAEIRRLFDGSFLKVRELVAGRCRRLTVAPAGNAPDIVEVDGEIVGRLPATFEVLGEQICVLDRKVRRP</sequence>
<dbReference type="PANTHER" id="PTHR12358:SF106">
    <property type="entry name" value="LIPID KINASE YEGS"/>
    <property type="match status" value="1"/>
</dbReference>
<reference evidence="6" key="1">
    <citation type="submission" date="2020-10" db="EMBL/GenBank/DDBJ databases">
        <authorList>
            <person name="Gilroy R."/>
        </authorList>
    </citation>
    <scope>NUCLEOTIDE SEQUENCE</scope>
    <source>
        <strain evidence="6">F1-3629</strain>
    </source>
</reference>